<organism evidence="2 3">
    <name type="scientific">Hyella patelloides LEGE 07179</name>
    <dbReference type="NCBI Taxonomy" id="945734"/>
    <lineage>
        <taxon>Bacteria</taxon>
        <taxon>Bacillati</taxon>
        <taxon>Cyanobacteriota</taxon>
        <taxon>Cyanophyceae</taxon>
        <taxon>Pleurocapsales</taxon>
        <taxon>Hyellaceae</taxon>
        <taxon>Hyella</taxon>
    </lineage>
</organism>
<dbReference type="SUPFAM" id="SSF56112">
    <property type="entry name" value="Protein kinase-like (PK-like)"/>
    <property type="match status" value="1"/>
</dbReference>
<dbReference type="Proteomes" id="UP000320055">
    <property type="component" value="Unassembled WGS sequence"/>
</dbReference>
<dbReference type="Pfam" id="PF01636">
    <property type="entry name" value="APH"/>
    <property type="match status" value="1"/>
</dbReference>
<reference evidence="2 3" key="1">
    <citation type="submission" date="2019-01" db="EMBL/GenBank/DDBJ databases">
        <authorList>
            <person name="Brito A."/>
        </authorList>
    </citation>
    <scope>NUCLEOTIDE SEQUENCE [LARGE SCALE GENOMIC DNA]</scope>
    <source>
        <strain evidence="2">1</strain>
    </source>
</reference>
<accession>A0A563VKW2</accession>
<dbReference type="InterPro" id="IPR011009">
    <property type="entry name" value="Kinase-like_dom_sf"/>
</dbReference>
<gene>
    <name evidence="2" type="ORF">H1P_1300018</name>
</gene>
<keyword evidence="2" id="KW-0808">Transferase</keyword>
<protein>
    <submittedName>
        <fullName evidence="2">Aminoglycoside phosphotransferase</fullName>
    </submittedName>
</protein>
<evidence type="ECO:0000313" key="3">
    <source>
        <dbReference type="Proteomes" id="UP000320055"/>
    </source>
</evidence>
<dbReference type="Gene3D" id="3.90.1200.10">
    <property type="match status" value="1"/>
</dbReference>
<dbReference type="GO" id="GO:0016740">
    <property type="term" value="F:transferase activity"/>
    <property type="evidence" value="ECO:0007669"/>
    <property type="project" value="UniProtKB-KW"/>
</dbReference>
<sequence length="336" mass="39213">MTNIKCIVRDRFNIIKDPKMPFLPEVICPIKVKKMFQQHLFLIIGKLQLVQIKVIRYKPQKRCLIEYSFQGENPLVLIGKIRAKGTDIKSYNLQKKLWHNGFDSNSHDGISVPEPIGIIPQWQMWLQKKVPGEVATVWLATEKGITVSQKVAHVAHKLHQTNIPCQRRHTMADELAILKQKLPQVLEDYPHWQPRIKTILEKCHILGINTPEYPACGIHRDFYFDQIIVDCDRFYLLDLDLYCEGNPSLDIGNFIAHITEYSLRTFSNIQALQDREIALEKEFIKLTKEKDNRAIAAYKTLTLVRHIYLSNQFSERRSFTEALLDLCEERLEPIKI</sequence>
<dbReference type="OrthoDB" id="581471at2"/>
<dbReference type="RefSeq" id="WP_144869883.1">
    <property type="nucleotide sequence ID" value="NZ_LR213883.1"/>
</dbReference>
<dbReference type="AlphaFoldDB" id="A0A563VKW2"/>
<evidence type="ECO:0000259" key="1">
    <source>
        <dbReference type="Pfam" id="PF01636"/>
    </source>
</evidence>
<name>A0A563VKW2_9CYAN</name>
<dbReference type="EMBL" id="CAACVJ010000036">
    <property type="protein sequence ID" value="VEP12058.1"/>
    <property type="molecule type" value="Genomic_DNA"/>
</dbReference>
<evidence type="ECO:0000313" key="2">
    <source>
        <dbReference type="EMBL" id="VEP12058.1"/>
    </source>
</evidence>
<feature type="domain" description="Aminoglycoside phosphotransferase" evidence="1">
    <location>
        <begin position="109"/>
        <end position="259"/>
    </location>
</feature>
<keyword evidence="3" id="KW-1185">Reference proteome</keyword>
<dbReference type="InterPro" id="IPR002575">
    <property type="entry name" value="Aminoglycoside_PTrfase"/>
</dbReference>
<proteinExistence type="predicted"/>